<feature type="transmembrane region" description="Helical" evidence="1">
    <location>
        <begin position="40"/>
        <end position="63"/>
    </location>
</feature>
<reference evidence="4" key="1">
    <citation type="journal article" date="2019" name="Int. J. Syst. Evol. Microbiol.">
        <title>The Global Catalogue of Microorganisms (GCM) 10K type strain sequencing project: providing services to taxonomists for standard genome sequencing and annotation.</title>
        <authorList>
            <consortium name="The Broad Institute Genomics Platform"/>
            <consortium name="The Broad Institute Genome Sequencing Center for Infectious Disease"/>
            <person name="Wu L."/>
            <person name="Ma J."/>
        </authorList>
    </citation>
    <scope>NUCLEOTIDE SEQUENCE [LARGE SCALE GENOMIC DNA]</scope>
    <source>
        <strain evidence="4">JCM 6886</strain>
    </source>
</reference>
<keyword evidence="1" id="KW-0472">Membrane</keyword>
<evidence type="ECO:0000313" key="4">
    <source>
        <dbReference type="Proteomes" id="UP001501476"/>
    </source>
</evidence>
<dbReference type="InterPro" id="IPR025178">
    <property type="entry name" value="Lnb_N"/>
</dbReference>
<proteinExistence type="predicted"/>
<evidence type="ECO:0000256" key="1">
    <source>
        <dbReference type="SAM" id="Phobius"/>
    </source>
</evidence>
<comment type="caution">
    <text evidence="3">The sequence shown here is derived from an EMBL/GenBank/DDBJ whole genome shotgun (WGS) entry which is preliminary data.</text>
</comment>
<dbReference type="RefSeq" id="WP_286304352.1">
    <property type="nucleotide sequence ID" value="NZ_AP027741.1"/>
</dbReference>
<dbReference type="Proteomes" id="UP001501476">
    <property type="component" value="Unassembled WGS sequence"/>
</dbReference>
<gene>
    <name evidence="3" type="ORF">GCM10008964_22330</name>
</gene>
<dbReference type="EMBL" id="BAAADG010000011">
    <property type="protein sequence ID" value="GAA0230526.1"/>
    <property type="molecule type" value="Genomic_DNA"/>
</dbReference>
<dbReference type="Pfam" id="PF13387">
    <property type="entry name" value="Lnb_N"/>
    <property type="match status" value="1"/>
</dbReference>
<feature type="transmembrane region" description="Helical" evidence="1">
    <location>
        <begin position="70"/>
        <end position="87"/>
    </location>
</feature>
<feature type="domain" description="Lnb N-terminal periplasmic" evidence="2">
    <location>
        <begin position="131"/>
        <end position="288"/>
    </location>
</feature>
<keyword evidence="4" id="KW-1185">Reference proteome</keyword>
<name>A0ABP3DEI5_9GAMM</name>
<sequence length="347" mass="39526">MNWERQKASYLPLRLVTGFVVLMLTVWGALALWHQVVQPAARMVTLVLWTTSGLSVVVALTGLPSRKAHTLTAVTFASAVAIMTAWWSTLKPSHDRLWADEVSQLLEARVEGNHVLLKNVRNFEWRSETDYTPRWESRTYDLARLRSADLVLSYWMGPNIAHTLVSFGFDDGERIVFSLEIRKERHESYTAVGGFFRQFEQVLVAADERDIVHTRSNVRGEDVYLYRLQMSQEKVRSLFLKYLDAANELRRTPRFYNTLTSNCTTIVFELARLIAPALPIDYRLLLSGHFAEYVYDLHGLTLGYRYGELQTRGHINERALASDASDADFSVSIRQGVPGIPASEANP</sequence>
<feature type="transmembrane region" description="Helical" evidence="1">
    <location>
        <begin position="12"/>
        <end position="34"/>
    </location>
</feature>
<keyword evidence="1" id="KW-0812">Transmembrane</keyword>
<keyword evidence="1" id="KW-1133">Transmembrane helix</keyword>
<protein>
    <submittedName>
        <fullName evidence="3">DUF4105 domain-containing protein</fullName>
    </submittedName>
</protein>
<evidence type="ECO:0000259" key="2">
    <source>
        <dbReference type="Pfam" id="PF13387"/>
    </source>
</evidence>
<organism evidence="3 4">
    <name type="scientific">Methylophaga marina</name>
    <dbReference type="NCBI Taxonomy" id="45495"/>
    <lineage>
        <taxon>Bacteria</taxon>
        <taxon>Pseudomonadati</taxon>
        <taxon>Pseudomonadota</taxon>
        <taxon>Gammaproteobacteria</taxon>
        <taxon>Thiotrichales</taxon>
        <taxon>Piscirickettsiaceae</taxon>
        <taxon>Methylophaga</taxon>
    </lineage>
</organism>
<accession>A0ABP3DEI5</accession>
<evidence type="ECO:0000313" key="3">
    <source>
        <dbReference type="EMBL" id="GAA0230526.1"/>
    </source>
</evidence>